<dbReference type="GO" id="GO:0004674">
    <property type="term" value="F:protein serine/threonine kinase activity"/>
    <property type="evidence" value="ECO:0007669"/>
    <property type="project" value="UniProtKB-EC"/>
</dbReference>
<accession>A0A517WZL4</accession>
<dbReference type="Proteomes" id="UP000318384">
    <property type="component" value="Chromosome"/>
</dbReference>
<keyword evidence="5" id="KW-0808">Transferase</keyword>
<evidence type="ECO:0000313" key="5">
    <source>
        <dbReference type="EMBL" id="QDU10699.1"/>
    </source>
</evidence>
<evidence type="ECO:0000256" key="3">
    <source>
        <dbReference type="ARBA" id="ARBA00023180"/>
    </source>
</evidence>
<keyword evidence="6" id="KW-1185">Reference proteome</keyword>
<dbReference type="SUPFAM" id="SSF101898">
    <property type="entry name" value="NHL repeat"/>
    <property type="match status" value="1"/>
</dbReference>
<evidence type="ECO:0000313" key="6">
    <source>
        <dbReference type="Proteomes" id="UP000318384"/>
    </source>
</evidence>
<dbReference type="Gene3D" id="2.120.10.30">
    <property type="entry name" value="TolB, C-terminal domain"/>
    <property type="match status" value="1"/>
</dbReference>
<dbReference type="PANTHER" id="PTHR10680">
    <property type="entry name" value="PEPTIDYL-GLYCINE ALPHA-AMIDATING MONOOXYGENASE"/>
    <property type="match status" value="1"/>
</dbReference>
<reference evidence="5 6" key="1">
    <citation type="submission" date="2019-03" db="EMBL/GenBank/DDBJ databases">
        <title>Deep-cultivation of Planctomycetes and their phenomic and genomic characterization uncovers novel biology.</title>
        <authorList>
            <person name="Wiegand S."/>
            <person name="Jogler M."/>
            <person name="Boedeker C."/>
            <person name="Pinto D."/>
            <person name="Vollmers J."/>
            <person name="Rivas-Marin E."/>
            <person name="Kohn T."/>
            <person name="Peeters S.H."/>
            <person name="Heuer A."/>
            <person name="Rast P."/>
            <person name="Oberbeckmann S."/>
            <person name="Bunk B."/>
            <person name="Jeske O."/>
            <person name="Meyerdierks A."/>
            <person name="Storesund J.E."/>
            <person name="Kallscheuer N."/>
            <person name="Luecker S."/>
            <person name="Lage O.M."/>
            <person name="Pohl T."/>
            <person name="Merkel B.J."/>
            <person name="Hornburger P."/>
            <person name="Mueller R.-W."/>
            <person name="Bruemmer F."/>
            <person name="Labrenz M."/>
            <person name="Spormann A.M."/>
            <person name="Op den Camp H."/>
            <person name="Overmann J."/>
            <person name="Amann R."/>
            <person name="Jetten M.S.M."/>
            <person name="Mascher T."/>
            <person name="Medema M.H."/>
            <person name="Devos D.P."/>
            <person name="Kaster A.-K."/>
            <person name="Ovreas L."/>
            <person name="Rohde M."/>
            <person name="Galperin M.Y."/>
            <person name="Jogler C."/>
        </authorList>
    </citation>
    <scope>NUCLEOTIDE SEQUENCE [LARGE SCALE GENOMIC DNA]</scope>
    <source>
        <strain evidence="5 6">V202</strain>
    </source>
</reference>
<organism evidence="5 6">
    <name type="scientific">Gimesia aquarii</name>
    <dbReference type="NCBI Taxonomy" id="2527964"/>
    <lineage>
        <taxon>Bacteria</taxon>
        <taxon>Pseudomonadati</taxon>
        <taxon>Planctomycetota</taxon>
        <taxon>Planctomycetia</taxon>
        <taxon>Planctomycetales</taxon>
        <taxon>Planctomycetaceae</taxon>
        <taxon>Gimesia</taxon>
    </lineage>
</organism>
<dbReference type="Pfam" id="PF01436">
    <property type="entry name" value="NHL"/>
    <property type="match status" value="2"/>
</dbReference>
<dbReference type="RefSeq" id="WP_145178541.1">
    <property type="nucleotide sequence ID" value="NZ_CP037422.1"/>
</dbReference>
<keyword evidence="3" id="KW-0325">Glycoprotein</keyword>
<feature type="repeat" description="NHL" evidence="4">
    <location>
        <begin position="142"/>
        <end position="174"/>
    </location>
</feature>
<dbReference type="EC" id="2.7.11.1" evidence="5"/>
<dbReference type="CDD" id="cd14958">
    <property type="entry name" value="NHL_PAL_like"/>
    <property type="match status" value="1"/>
</dbReference>
<protein>
    <submittedName>
        <fullName evidence="5">Serine/threonine-protein kinase PknD</fullName>
        <ecNumber evidence="5">2.7.11.1</ecNumber>
    </submittedName>
</protein>
<evidence type="ECO:0000256" key="4">
    <source>
        <dbReference type="PROSITE-ProRule" id="PRU00504"/>
    </source>
</evidence>
<dbReference type="PANTHER" id="PTHR10680:SF38">
    <property type="entry name" value="BLL1368 PROTEIN"/>
    <property type="match status" value="1"/>
</dbReference>
<feature type="repeat" description="NHL" evidence="4">
    <location>
        <begin position="182"/>
        <end position="221"/>
    </location>
</feature>
<proteinExistence type="predicted"/>
<dbReference type="EMBL" id="CP037422">
    <property type="protein sequence ID" value="QDU10699.1"/>
    <property type="molecule type" value="Genomic_DNA"/>
</dbReference>
<gene>
    <name evidence="5" type="primary">pknD_2</name>
    <name evidence="5" type="ORF">V202x_41110</name>
</gene>
<keyword evidence="5" id="KW-0418">Kinase</keyword>
<keyword evidence="1" id="KW-0732">Signal</keyword>
<name>A0A517WZL4_9PLAN</name>
<evidence type="ECO:0000256" key="2">
    <source>
        <dbReference type="ARBA" id="ARBA00022737"/>
    </source>
</evidence>
<dbReference type="InterPro" id="IPR001258">
    <property type="entry name" value="NHL_repeat"/>
</dbReference>
<evidence type="ECO:0000256" key="1">
    <source>
        <dbReference type="ARBA" id="ARBA00022729"/>
    </source>
</evidence>
<sequence>MTIDTSKDQNGATVEVGENAFRYRVSTKWPSLPSDLDLVEVTAVATDSQDQVYVFNRGKHPVAIFSPEGEFIESWGEEVFARAHGITIGSDDTVYCVDDLDHTVKQFSTDGQLLMTLGTSGLYSDTGATSVDYRNIQRAGPPFNFPTNLAISPSGDLYITDGYGNARIHRFSADGKLLLSWGEPGDGHGQFQIPHGIAIDRNENVYVADRENSRIQIFTADGQYKDEWNDVARPCEVFIGDDSNVYVAELGFRAGMWSGTHPPIPNATGGRMSIFNLRGELQSRWGGGKTPCAPGDFFAPHDVWVDSHGDVYVSEVTMSAGGNRGLVSPNCHSLQKFIHQSKKVPQ</sequence>
<dbReference type="InterPro" id="IPR011042">
    <property type="entry name" value="6-blade_b-propeller_TolB-like"/>
</dbReference>
<dbReference type="OrthoDB" id="9799230at2"/>
<dbReference type="PROSITE" id="PS51125">
    <property type="entry name" value="NHL"/>
    <property type="match status" value="2"/>
</dbReference>
<dbReference type="AlphaFoldDB" id="A0A517WZL4"/>
<keyword evidence="2" id="KW-0677">Repeat</keyword>